<evidence type="ECO:0000256" key="7">
    <source>
        <dbReference type="ARBA" id="ARBA00022723"/>
    </source>
</evidence>
<dbReference type="NCBIfam" id="TIGR00325">
    <property type="entry name" value="lpxC"/>
    <property type="match status" value="1"/>
</dbReference>
<feature type="binding site" evidence="12">
    <location>
        <position position="258"/>
    </location>
    <ligand>
        <name>Zn(2+)</name>
        <dbReference type="ChEBI" id="CHEBI:29105"/>
    </ligand>
</feature>
<keyword evidence="5 12" id="KW-0444">Lipid biosynthesis</keyword>
<reference evidence="13 14" key="1">
    <citation type="journal article" date="2016" name="Nat. Commun.">
        <title>Thousands of microbial genomes shed light on interconnected biogeochemical processes in an aquifer system.</title>
        <authorList>
            <person name="Anantharaman K."/>
            <person name="Brown C.T."/>
            <person name="Hug L.A."/>
            <person name="Sharon I."/>
            <person name="Castelle C.J."/>
            <person name="Probst A.J."/>
            <person name="Thomas B.C."/>
            <person name="Singh A."/>
            <person name="Wilkins M.J."/>
            <person name="Karaoz U."/>
            <person name="Brodie E.L."/>
            <person name="Williams K.H."/>
            <person name="Hubbard S.S."/>
            <person name="Banfield J.F."/>
        </authorList>
    </citation>
    <scope>NUCLEOTIDE SEQUENCE [LARGE SCALE GENOMIC DNA]</scope>
</reference>
<comment type="similarity">
    <text evidence="12">Belongs to the LpxC family.</text>
</comment>
<dbReference type="Pfam" id="PF03331">
    <property type="entry name" value="LpxC"/>
    <property type="match status" value="1"/>
</dbReference>
<comment type="caution">
    <text evidence="13">The sequence shown here is derived from an EMBL/GenBank/DDBJ whole genome shotgun (WGS) entry which is preliminary data.</text>
</comment>
<dbReference type="Gene3D" id="3.30.1700.10">
    <property type="entry name" value="lpxc deacetylase, domain 2"/>
    <property type="match status" value="1"/>
</dbReference>
<keyword evidence="6 12" id="KW-0441">Lipid A biosynthesis</keyword>
<feature type="binding site" evidence="12">
    <location>
        <position position="262"/>
    </location>
    <ligand>
        <name>Zn(2+)</name>
        <dbReference type="ChEBI" id="CHEBI:29105"/>
    </ligand>
</feature>
<name>A0A1F5V4Q7_9BACT</name>
<evidence type="ECO:0000256" key="1">
    <source>
        <dbReference type="ARBA" id="ARBA00001947"/>
    </source>
</evidence>
<dbReference type="HAMAP" id="MF_00388">
    <property type="entry name" value="LpxC"/>
    <property type="match status" value="1"/>
</dbReference>
<comment type="function">
    <text evidence="2 12">Catalyzes the hydrolysis of UDP-3-O-myristoyl-N-acetylglucosamine to form UDP-3-O-myristoylglucosamine and acetate, the committed step in lipid A biosynthesis.</text>
</comment>
<dbReference type="EC" id="3.5.1.108" evidence="4 12"/>
<dbReference type="SUPFAM" id="SSF54211">
    <property type="entry name" value="Ribosomal protein S5 domain 2-like"/>
    <property type="match status" value="2"/>
</dbReference>
<keyword evidence="7 12" id="KW-0479">Metal-binding</keyword>
<keyword evidence="8 12" id="KW-0378">Hydrolase</keyword>
<evidence type="ECO:0000256" key="10">
    <source>
        <dbReference type="ARBA" id="ARBA00023098"/>
    </source>
</evidence>
<protein>
    <recommendedName>
        <fullName evidence="4 12">UDP-3-O-acyl-N-acetylglucosamine deacetylase</fullName>
        <shortName evidence="12">UDP-3-O-acyl-GlcNAc deacetylase</shortName>
        <ecNumber evidence="4 12">3.5.1.108</ecNumber>
    </recommendedName>
    <alternativeName>
        <fullName evidence="12">UDP-3-O-[R-3-hydroxymyristoyl]-N-acetylglucosamine deacetylase</fullName>
    </alternativeName>
</protein>
<dbReference type="PANTHER" id="PTHR33694">
    <property type="entry name" value="UDP-3-O-ACYL-N-ACETYLGLUCOSAMINE DEACETYLASE 1, MITOCHONDRIAL-RELATED"/>
    <property type="match status" value="1"/>
</dbReference>
<dbReference type="Proteomes" id="UP000178943">
    <property type="component" value="Unassembled WGS sequence"/>
</dbReference>
<keyword evidence="9 12" id="KW-0862">Zinc</keyword>
<evidence type="ECO:0000256" key="4">
    <source>
        <dbReference type="ARBA" id="ARBA00012745"/>
    </source>
</evidence>
<accession>A0A1F5V4Q7</accession>
<dbReference type="UniPathway" id="UPA00359">
    <property type="reaction ID" value="UER00478"/>
</dbReference>
<keyword evidence="10 12" id="KW-0443">Lipid metabolism</keyword>
<dbReference type="GO" id="GO:0016020">
    <property type="term" value="C:membrane"/>
    <property type="evidence" value="ECO:0007669"/>
    <property type="project" value="GOC"/>
</dbReference>
<dbReference type="GO" id="GO:0009245">
    <property type="term" value="P:lipid A biosynthetic process"/>
    <property type="evidence" value="ECO:0007669"/>
    <property type="project" value="UniProtKB-UniRule"/>
</dbReference>
<comment type="pathway">
    <text evidence="3 12">Glycolipid biosynthesis; lipid IV(A) biosynthesis; lipid IV(A) from (3R)-3-hydroxytetradecanoyl-[acyl-carrier-protein] and UDP-N-acetyl-alpha-D-glucosamine: step 2/6.</text>
</comment>
<dbReference type="PANTHER" id="PTHR33694:SF1">
    <property type="entry name" value="UDP-3-O-ACYL-N-ACETYLGLUCOSAMINE DEACETYLASE 1, MITOCHONDRIAL-RELATED"/>
    <property type="match status" value="1"/>
</dbReference>
<dbReference type="Gene3D" id="3.30.230.20">
    <property type="entry name" value="lpxc deacetylase, domain 1"/>
    <property type="match status" value="1"/>
</dbReference>
<dbReference type="GO" id="GO:0046872">
    <property type="term" value="F:metal ion binding"/>
    <property type="evidence" value="ECO:0007669"/>
    <property type="project" value="UniProtKB-KW"/>
</dbReference>
<evidence type="ECO:0000256" key="8">
    <source>
        <dbReference type="ARBA" id="ARBA00022801"/>
    </source>
</evidence>
<dbReference type="AlphaFoldDB" id="A0A1F5V4Q7"/>
<dbReference type="STRING" id="1817863.A2Y62_14960"/>
<feature type="active site" description="Proton donor" evidence="12">
    <location>
        <position position="285"/>
    </location>
</feature>
<dbReference type="GO" id="GO:0103117">
    <property type="term" value="F:UDP-3-O-acyl-N-acetylglucosamine deacetylase activity"/>
    <property type="evidence" value="ECO:0007669"/>
    <property type="project" value="UniProtKB-UniRule"/>
</dbReference>
<comment type="catalytic activity">
    <reaction evidence="11 12">
        <text>a UDP-3-O-[(3R)-3-hydroxyacyl]-N-acetyl-alpha-D-glucosamine + H2O = a UDP-3-O-[(3R)-3-hydroxyacyl]-alpha-D-glucosamine + acetate</text>
        <dbReference type="Rhea" id="RHEA:67816"/>
        <dbReference type="ChEBI" id="CHEBI:15377"/>
        <dbReference type="ChEBI" id="CHEBI:30089"/>
        <dbReference type="ChEBI" id="CHEBI:137740"/>
        <dbReference type="ChEBI" id="CHEBI:173225"/>
        <dbReference type="EC" id="3.5.1.108"/>
    </reaction>
</comment>
<dbReference type="InterPro" id="IPR015870">
    <property type="entry name" value="UDP-acyl_N-AcGlcN_deAcase_N"/>
</dbReference>
<organism evidence="13 14">
    <name type="scientific">Candidatus Fischerbacteria bacterium RBG_13_37_8</name>
    <dbReference type="NCBI Taxonomy" id="1817863"/>
    <lineage>
        <taxon>Bacteria</taxon>
        <taxon>Candidatus Fischeribacteriota</taxon>
    </lineage>
</organism>
<sequence>MHNNSKNKVGIKYVYKDRIYKLLDDMIFQKTLQKEVRCCGLGLHSGKKVNLTLSPSEENNGIRFFRKDKKGEMLEAKNEYVSRVNYATTLTKNGFSITTVEHLLAAIYALGISNINIHVDAEEIPIMDGSAAPYLVLLDEASTKRLSQRVSYLKLIDTIHVGNGEKYLEAKPSDSFQITYAIDFDHPSIGVQERTFQIKKKIFREEISPARTFGFLNEVETMRKNGLALGGGLHNAIILSENAILNNRLRFQDEFVRHKILDLIGDLSLLGYPILADISAYKAGHSLHFQLVSEILRNKDKWVLVQGFRMPSGKIAFGQMLAPSSSM</sequence>
<evidence type="ECO:0000256" key="2">
    <source>
        <dbReference type="ARBA" id="ARBA00002923"/>
    </source>
</evidence>
<dbReference type="InterPro" id="IPR020568">
    <property type="entry name" value="Ribosomal_Su5_D2-typ_SF"/>
</dbReference>
<evidence type="ECO:0000313" key="14">
    <source>
        <dbReference type="Proteomes" id="UP000178943"/>
    </source>
</evidence>
<gene>
    <name evidence="12" type="primary">lpxC</name>
    <name evidence="13" type="ORF">A2Y62_14960</name>
</gene>
<feature type="binding site" evidence="12">
    <location>
        <position position="102"/>
    </location>
    <ligand>
        <name>Zn(2+)</name>
        <dbReference type="ChEBI" id="CHEBI:29105"/>
    </ligand>
</feature>
<evidence type="ECO:0000256" key="9">
    <source>
        <dbReference type="ARBA" id="ARBA00022833"/>
    </source>
</evidence>
<evidence type="ECO:0000256" key="5">
    <source>
        <dbReference type="ARBA" id="ARBA00022516"/>
    </source>
</evidence>
<evidence type="ECO:0000256" key="3">
    <source>
        <dbReference type="ARBA" id="ARBA00005002"/>
    </source>
</evidence>
<proteinExistence type="inferred from homology"/>
<dbReference type="InterPro" id="IPR004463">
    <property type="entry name" value="UDP-acyl_GlcNac_deAcase"/>
</dbReference>
<evidence type="ECO:0000256" key="12">
    <source>
        <dbReference type="HAMAP-Rule" id="MF_00388"/>
    </source>
</evidence>
<evidence type="ECO:0000256" key="6">
    <source>
        <dbReference type="ARBA" id="ARBA00022556"/>
    </source>
</evidence>
<dbReference type="InterPro" id="IPR011334">
    <property type="entry name" value="UDP-acyl_GlcNac_deAcase_C"/>
</dbReference>
<dbReference type="EMBL" id="MFGW01000250">
    <property type="protein sequence ID" value="OGF58390.1"/>
    <property type="molecule type" value="Genomic_DNA"/>
</dbReference>
<comment type="cofactor">
    <cofactor evidence="1 12">
        <name>Zn(2+)</name>
        <dbReference type="ChEBI" id="CHEBI:29105"/>
    </cofactor>
</comment>
<evidence type="ECO:0000256" key="11">
    <source>
        <dbReference type="ARBA" id="ARBA00024535"/>
    </source>
</evidence>
<evidence type="ECO:0000313" key="13">
    <source>
        <dbReference type="EMBL" id="OGF58390.1"/>
    </source>
</evidence>